<dbReference type="EMBL" id="JAMPKM010000007">
    <property type="protein sequence ID" value="MEP0818051.1"/>
    <property type="molecule type" value="Genomic_DNA"/>
</dbReference>
<evidence type="ECO:0000256" key="2">
    <source>
        <dbReference type="ARBA" id="ARBA00022723"/>
    </source>
</evidence>
<dbReference type="Pfam" id="PF19112">
    <property type="entry name" value="VanA_C"/>
    <property type="match status" value="1"/>
</dbReference>
<proteinExistence type="predicted"/>
<dbReference type="Proteomes" id="UP001464891">
    <property type="component" value="Unassembled WGS sequence"/>
</dbReference>
<dbReference type="InterPro" id="IPR017941">
    <property type="entry name" value="Rieske_2Fe-2S"/>
</dbReference>
<dbReference type="SUPFAM" id="SSF50022">
    <property type="entry name" value="ISP domain"/>
    <property type="match status" value="1"/>
</dbReference>
<dbReference type="Gene3D" id="2.20.25.680">
    <property type="match status" value="1"/>
</dbReference>
<keyword evidence="8" id="KW-1185">Reference proteome</keyword>
<keyword evidence="5" id="KW-0411">Iron-sulfur</keyword>
<dbReference type="Gene3D" id="2.20.25.10">
    <property type="match status" value="1"/>
</dbReference>
<name>A0ABV0J8D5_9CYAN</name>
<gene>
    <name evidence="7" type="ORF">NC998_13200</name>
</gene>
<evidence type="ECO:0000313" key="7">
    <source>
        <dbReference type="EMBL" id="MEP0818051.1"/>
    </source>
</evidence>
<dbReference type="Pfam" id="PF00355">
    <property type="entry name" value="Rieske"/>
    <property type="match status" value="1"/>
</dbReference>
<keyword evidence="1" id="KW-0001">2Fe-2S</keyword>
<dbReference type="GO" id="GO:0051213">
    <property type="term" value="F:dioxygenase activity"/>
    <property type="evidence" value="ECO:0007669"/>
    <property type="project" value="UniProtKB-KW"/>
</dbReference>
<dbReference type="InterPro" id="IPR036922">
    <property type="entry name" value="Rieske_2Fe-2S_sf"/>
</dbReference>
<dbReference type="PANTHER" id="PTHR21266">
    <property type="entry name" value="IRON-SULFUR DOMAIN CONTAINING PROTEIN"/>
    <property type="match status" value="1"/>
</dbReference>
<evidence type="ECO:0000256" key="5">
    <source>
        <dbReference type="ARBA" id="ARBA00023014"/>
    </source>
</evidence>
<accession>A0ABV0J8D5</accession>
<protein>
    <submittedName>
        <fullName evidence="7">Aromatic ring-hydroxylating dioxygenase subunit alpha</fullName>
    </submittedName>
</protein>
<dbReference type="PANTHER" id="PTHR21266:SF57">
    <property type="entry name" value="3-CHLOROBENZOATE-3,4-DIOXYGENASE"/>
    <property type="match status" value="1"/>
</dbReference>
<keyword evidence="2" id="KW-0479">Metal-binding</keyword>
<dbReference type="InterPro" id="IPR044043">
    <property type="entry name" value="VanA_C_cat"/>
</dbReference>
<keyword evidence="7" id="KW-0223">Dioxygenase</keyword>
<evidence type="ECO:0000313" key="8">
    <source>
        <dbReference type="Proteomes" id="UP001464891"/>
    </source>
</evidence>
<feature type="domain" description="Rieske" evidence="6">
    <location>
        <begin position="26"/>
        <end position="130"/>
    </location>
</feature>
<evidence type="ECO:0000256" key="4">
    <source>
        <dbReference type="ARBA" id="ARBA00023004"/>
    </source>
</evidence>
<keyword evidence="3" id="KW-0560">Oxidoreductase</keyword>
<evidence type="ECO:0000256" key="3">
    <source>
        <dbReference type="ARBA" id="ARBA00023002"/>
    </source>
</evidence>
<evidence type="ECO:0000259" key="6">
    <source>
        <dbReference type="PROSITE" id="PS51296"/>
    </source>
</evidence>
<keyword evidence="4" id="KW-0408">Iron</keyword>
<dbReference type="CDD" id="cd03469">
    <property type="entry name" value="Rieske_RO_Alpha_N"/>
    <property type="match status" value="1"/>
</dbReference>
<dbReference type="RefSeq" id="WP_190432461.1">
    <property type="nucleotide sequence ID" value="NZ_JAMPKM010000007.1"/>
</dbReference>
<dbReference type="InterPro" id="IPR050584">
    <property type="entry name" value="Cholesterol_7-desaturase"/>
</dbReference>
<organism evidence="7 8">
    <name type="scientific">Trichocoleus desertorum GB2-A4</name>
    <dbReference type="NCBI Taxonomy" id="2933944"/>
    <lineage>
        <taxon>Bacteria</taxon>
        <taxon>Bacillati</taxon>
        <taxon>Cyanobacteriota</taxon>
        <taxon>Cyanophyceae</taxon>
        <taxon>Leptolyngbyales</taxon>
        <taxon>Trichocoleusaceae</taxon>
        <taxon>Trichocoleus</taxon>
    </lineage>
</organism>
<sequence>MELTTALKGQTVRNAVREVGINPDYWYAVGWANKLKPNEVMPVKIWQQAIAVYRDATGQLHALEDACPHKGVALHKGKVHGTNLACRYHGWEFDGQGDCVKIPYFPPEQKLPCAQARSYPIQEKYNIIWIFPGDPALAETCSLPDIAEFDHPDFFMVPVTGHFKSHFSICNENSMDVFHGFLHENLQGWFDPILTSLRETENSVCADYRVSYKGKLAKFLGLAEEAEQVTTKTVSVEYRYPHYQSSLEGVSSLYLMRLPMGPTESASFALFFLRVKLPKWFLRSLEPVLQPLLEQHVFMKFLNQDIEMMESEQRRYLDNPQRRYVEVNPAIIAVQRLIVRQYEQFVQKSSQSEDPQSGNSDNFVSFSKAMASSPAELTTESPVG</sequence>
<dbReference type="PROSITE" id="PS51296">
    <property type="entry name" value="RIESKE"/>
    <property type="match status" value="1"/>
</dbReference>
<evidence type="ECO:0000256" key="1">
    <source>
        <dbReference type="ARBA" id="ARBA00022714"/>
    </source>
</evidence>
<dbReference type="SUPFAM" id="SSF55961">
    <property type="entry name" value="Bet v1-like"/>
    <property type="match status" value="1"/>
</dbReference>
<comment type="caution">
    <text evidence="7">The sequence shown here is derived from an EMBL/GenBank/DDBJ whole genome shotgun (WGS) entry which is preliminary data.</text>
</comment>
<dbReference type="Gene3D" id="3.90.380.10">
    <property type="entry name" value="Naphthalene 1,2-dioxygenase Alpha Subunit, Chain A, domain 1"/>
    <property type="match status" value="1"/>
</dbReference>
<reference evidence="7 8" key="1">
    <citation type="submission" date="2022-04" db="EMBL/GenBank/DDBJ databases">
        <title>Positive selection, recombination, and allopatry shape intraspecific diversity of widespread and dominant cyanobacteria.</title>
        <authorList>
            <person name="Wei J."/>
            <person name="Shu W."/>
            <person name="Hu C."/>
        </authorList>
    </citation>
    <scope>NUCLEOTIDE SEQUENCE [LARGE SCALE GENOMIC DNA]</scope>
    <source>
        <strain evidence="7 8">GB2-A4</strain>
    </source>
</reference>